<evidence type="ECO:0000313" key="2">
    <source>
        <dbReference type="EMBL" id="BCE67932.1"/>
    </source>
</evidence>
<reference evidence="2" key="1">
    <citation type="submission" date="2020-05" db="EMBL/GenBank/DDBJ databases">
        <title>Complete genome sequence of Bradyrhizobium diazoefficiens XF6 isolated from soybean nodule.</title>
        <authorList>
            <person name="Noda R."/>
            <person name="Kakizaki K."/>
            <person name="Minamisawa K."/>
        </authorList>
    </citation>
    <scope>NUCLEOTIDE SEQUENCE</scope>
    <source>
        <strain evidence="2">XF6</strain>
    </source>
</reference>
<evidence type="ECO:0000256" key="1">
    <source>
        <dbReference type="SAM" id="MobiDB-lite"/>
    </source>
</evidence>
<dbReference type="AlphaFoldDB" id="A0A810AVN7"/>
<protein>
    <submittedName>
        <fullName evidence="2">Uncharacterized protein</fullName>
    </submittedName>
</protein>
<accession>A0A810AVN7</accession>
<proteinExistence type="predicted"/>
<sequence length="70" mass="7505">MSSSLGPPIPGLPSGCTKNKNGKRALSRLDRGAEQALQVATAFGRNKRVVSSEQLPWMGTPYAWQPVPVI</sequence>
<dbReference type="EMBL" id="AP023096">
    <property type="protein sequence ID" value="BCE67932.1"/>
    <property type="molecule type" value="Genomic_DNA"/>
</dbReference>
<gene>
    <name evidence="2" type="ORF">XF6B_67310</name>
</gene>
<feature type="region of interest" description="Disordered" evidence="1">
    <location>
        <begin position="1"/>
        <end position="22"/>
    </location>
</feature>
<organism evidence="2">
    <name type="scientific">Bradyrhizobium diazoefficiens</name>
    <dbReference type="NCBI Taxonomy" id="1355477"/>
    <lineage>
        <taxon>Bacteria</taxon>
        <taxon>Pseudomonadati</taxon>
        <taxon>Pseudomonadota</taxon>
        <taxon>Alphaproteobacteria</taxon>
        <taxon>Hyphomicrobiales</taxon>
        <taxon>Nitrobacteraceae</taxon>
        <taxon>Bradyrhizobium</taxon>
    </lineage>
</organism>
<name>A0A810AVN7_9BRAD</name>